<accession>A0A255DZR9</accession>
<gene>
    <name evidence="4" type="ORF">CG716_07100</name>
</gene>
<dbReference type="OrthoDB" id="4550788at2"/>
<sequence>MTPRTIALLALVLTLAGCTDVKRPPRTTSIEVSYDDLLNKKQINQNVGLGVGDKLRIILASNASTGYQWSAQAQISDPAVMVQRDHLYAGPSGVSPPGSAGTETWTFQALKAGTALLLTSYSQPWPGGAKDSWTFTAAVTVR</sequence>
<dbReference type="InterPro" id="IPR036331">
    <property type="entry name" value="Chagasin-like_sf"/>
</dbReference>
<organism evidence="4 5">
    <name type="scientific">Mycolicibacterium sphagni</name>
    <dbReference type="NCBI Taxonomy" id="1786"/>
    <lineage>
        <taxon>Bacteria</taxon>
        <taxon>Bacillati</taxon>
        <taxon>Actinomycetota</taxon>
        <taxon>Actinomycetes</taxon>
        <taxon>Mycobacteriales</taxon>
        <taxon>Mycobacteriaceae</taxon>
        <taxon>Mycolicibacterium</taxon>
    </lineage>
</organism>
<dbReference type="PANTHER" id="PTHR36530:SF1">
    <property type="entry name" value="AMOEBIASIN-1"/>
    <property type="match status" value="1"/>
</dbReference>
<keyword evidence="1" id="KW-0646">Protease inhibitor</keyword>
<evidence type="ECO:0000256" key="2">
    <source>
        <dbReference type="ARBA" id="ARBA00022704"/>
    </source>
</evidence>
<dbReference type="InterPro" id="IPR052781">
    <property type="entry name" value="Cys_protease_inhibitor_I42"/>
</dbReference>
<keyword evidence="2" id="KW-0789">Thiol protease inhibitor</keyword>
<dbReference type="RefSeq" id="WP_094477822.1">
    <property type="nucleotide sequence ID" value="NZ_NOZR01000004.1"/>
</dbReference>
<comment type="caution">
    <text evidence="4">The sequence shown here is derived from an EMBL/GenBank/DDBJ whole genome shotgun (WGS) entry which is preliminary data.</text>
</comment>
<dbReference type="AlphaFoldDB" id="A0A255DZR9"/>
<feature type="domain" description="Proteinase inhibitor I42 chagasin" evidence="3">
    <location>
        <begin position="51"/>
        <end position="138"/>
    </location>
</feature>
<dbReference type="Proteomes" id="UP000216063">
    <property type="component" value="Unassembled WGS sequence"/>
</dbReference>
<dbReference type="EMBL" id="NOZR01000004">
    <property type="protein sequence ID" value="OYN81283.1"/>
    <property type="molecule type" value="Genomic_DNA"/>
</dbReference>
<keyword evidence="5" id="KW-1185">Reference proteome</keyword>
<evidence type="ECO:0000313" key="5">
    <source>
        <dbReference type="Proteomes" id="UP000216063"/>
    </source>
</evidence>
<dbReference type="PANTHER" id="PTHR36530">
    <property type="entry name" value="INHIBITOR OF CYSTEINE PEPTIDASE"/>
    <property type="match status" value="1"/>
</dbReference>
<proteinExistence type="predicted"/>
<dbReference type="GO" id="GO:0004869">
    <property type="term" value="F:cysteine-type endopeptidase inhibitor activity"/>
    <property type="evidence" value="ECO:0007669"/>
    <property type="project" value="UniProtKB-KW"/>
</dbReference>
<dbReference type="Pfam" id="PF09394">
    <property type="entry name" value="Inhibitor_I42"/>
    <property type="match status" value="1"/>
</dbReference>
<dbReference type="InterPro" id="IPR018990">
    <property type="entry name" value="Prot_inh_I42_chagasin"/>
</dbReference>
<dbReference type="PROSITE" id="PS51257">
    <property type="entry name" value="PROKAR_LIPOPROTEIN"/>
    <property type="match status" value="1"/>
</dbReference>
<evidence type="ECO:0000256" key="1">
    <source>
        <dbReference type="ARBA" id="ARBA00022690"/>
    </source>
</evidence>
<protein>
    <recommendedName>
        <fullName evidence="3">Proteinase inhibitor I42 chagasin domain-containing protein</fullName>
    </recommendedName>
</protein>
<evidence type="ECO:0000313" key="4">
    <source>
        <dbReference type="EMBL" id="OYN81283.1"/>
    </source>
</evidence>
<reference evidence="4 5" key="1">
    <citation type="submission" date="2017-07" db="EMBL/GenBank/DDBJ databases">
        <title>The new phylogeny of genus Mycobacterium.</title>
        <authorList>
            <person name="Tortoli E."/>
            <person name="Trovato A."/>
            <person name="Cirillo D.M."/>
        </authorList>
    </citation>
    <scope>NUCLEOTIDE SEQUENCE [LARGE SCALE GENOMIC DNA]</scope>
    <source>
        <strain evidence="4 5">ATCC 33027</strain>
    </source>
</reference>
<dbReference type="Gene3D" id="2.60.40.2020">
    <property type="match status" value="1"/>
</dbReference>
<dbReference type="SUPFAM" id="SSF141066">
    <property type="entry name" value="ICP-like"/>
    <property type="match status" value="1"/>
</dbReference>
<name>A0A255DZR9_9MYCO</name>
<evidence type="ECO:0000259" key="3">
    <source>
        <dbReference type="Pfam" id="PF09394"/>
    </source>
</evidence>